<sequence>MMAEQDITIVKNAETPFGAVKAVLQKGTAVKRIRKNAEPVRTERPSRPKLLISVLNPDDDEKMAQILNEYSVSLNYAFAGTGTARSNVLDYLGIDILEKSVMFSLIPECDEDLILGQIQKKMALYLVGRGISFTLPLSGISEIVAKGIASSEKTIDGSKIMKDENRKYDLIVVEVEAGYVEEVMEVARTAGAAGGTIVRARSVGNSKAEQFIGISLQKESEILLILSNRESKQAIMQAISEKAGLKTDAGGIIFSLPVDKTVGIGASGSATDALEADDKK</sequence>
<dbReference type="Gene3D" id="3.30.70.120">
    <property type="match status" value="1"/>
</dbReference>
<dbReference type="InterPro" id="IPR002187">
    <property type="entry name" value="N-reg_PII"/>
</dbReference>
<keyword evidence="2" id="KW-1185">Reference proteome</keyword>
<protein>
    <recommendedName>
        <fullName evidence="3">P-II family nitrogen regulator</fullName>
    </recommendedName>
</protein>
<organism evidence="1 2">
    <name type="scientific">Candidatus Borkfalkia ceftriaxoniphila</name>
    <dbReference type="NCBI Taxonomy" id="2508949"/>
    <lineage>
        <taxon>Bacteria</taxon>
        <taxon>Bacillati</taxon>
        <taxon>Bacillota</taxon>
        <taxon>Clostridia</taxon>
        <taxon>Christensenellales</taxon>
        <taxon>Christensenellaceae</taxon>
        <taxon>Candidatus Borkfalkia</taxon>
    </lineage>
</organism>
<proteinExistence type="predicted"/>
<evidence type="ECO:0000313" key="2">
    <source>
        <dbReference type="Proteomes" id="UP000291269"/>
    </source>
</evidence>
<dbReference type="InterPro" id="IPR011322">
    <property type="entry name" value="N-reg_PII-like_a/b"/>
</dbReference>
<dbReference type="Proteomes" id="UP000291269">
    <property type="component" value="Unassembled WGS sequence"/>
</dbReference>
<dbReference type="SUPFAM" id="SSF54913">
    <property type="entry name" value="GlnB-like"/>
    <property type="match status" value="1"/>
</dbReference>
<dbReference type="GO" id="GO:0030234">
    <property type="term" value="F:enzyme regulator activity"/>
    <property type="evidence" value="ECO:0007669"/>
    <property type="project" value="InterPro"/>
</dbReference>
<dbReference type="EMBL" id="SDOZ01000002">
    <property type="protein sequence ID" value="RXZ61244.1"/>
    <property type="molecule type" value="Genomic_DNA"/>
</dbReference>
<reference evidence="1 2" key="1">
    <citation type="journal article" date="2019" name="Gut">
        <title>Antibiotics-induced monodominance of a novel gut bacterial order.</title>
        <authorList>
            <person name="Hildebrand F."/>
            <person name="Moitinho-Silva L."/>
            <person name="Blasche S."/>
            <person name="Jahn M.T."/>
            <person name="Gossmann T.I."/>
            <person name="Heuerta-Cepas J."/>
            <person name="Hercog R."/>
            <person name="Luetge M."/>
            <person name="Bahram M."/>
            <person name="Pryszlak A."/>
            <person name="Alves R.J."/>
            <person name="Waszak S.M."/>
            <person name="Zhu A."/>
            <person name="Ye L."/>
            <person name="Costea P.I."/>
            <person name="Aalvink S."/>
            <person name="Belzer C."/>
            <person name="Forslund S.K."/>
            <person name="Sunagawa S."/>
            <person name="Hentschel U."/>
            <person name="Merten C."/>
            <person name="Patil K.R."/>
            <person name="Benes V."/>
            <person name="Bork P."/>
        </authorList>
    </citation>
    <scope>NUCLEOTIDE SEQUENCE [LARGE SCALE GENOMIC DNA]</scope>
    <source>
        <strain evidence="1 2">HDS1380</strain>
    </source>
</reference>
<evidence type="ECO:0000313" key="1">
    <source>
        <dbReference type="EMBL" id="RXZ61244.1"/>
    </source>
</evidence>
<dbReference type="AlphaFoldDB" id="A0A4Q2K9B0"/>
<dbReference type="RefSeq" id="WP_129223738.1">
    <property type="nucleotide sequence ID" value="NZ_SDOZ01000002.1"/>
</dbReference>
<name>A0A4Q2K9B0_9FIRM</name>
<dbReference type="InterPro" id="IPR015867">
    <property type="entry name" value="N-reg_PII/ATP_PRibTrfase_C"/>
</dbReference>
<gene>
    <name evidence="1" type="ORF">ESZ91_02350</name>
</gene>
<dbReference type="PROSITE" id="PS51343">
    <property type="entry name" value="PII_GLNB_DOM"/>
    <property type="match status" value="1"/>
</dbReference>
<dbReference type="GO" id="GO:0006808">
    <property type="term" value="P:regulation of nitrogen utilization"/>
    <property type="evidence" value="ECO:0007669"/>
    <property type="project" value="InterPro"/>
</dbReference>
<accession>A0A4Q2K9B0</accession>
<comment type="caution">
    <text evidence="1">The sequence shown here is derived from an EMBL/GenBank/DDBJ whole genome shotgun (WGS) entry which is preliminary data.</text>
</comment>
<evidence type="ECO:0008006" key="3">
    <source>
        <dbReference type="Google" id="ProtNLM"/>
    </source>
</evidence>
<dbReference type="OrthoDB" id="9803021at2"/>
<dbReference type="Pfam" id="PF00543">
    <property type="entry name" value="P-II"/>
    <property type="match status" value="1"/>
</dbReference>